<sequence>VVMHFLHKPYGDIYYYKGFLFYQKKSNDKLFKIRLKDGQEFDLDIQVRKCTSKTYQTFVIVQNVLIYIDANLSLWKMSLITNEKVLLPYTKCLKLMGFKDKVLLHQYQKAHTSFVVLCQVTDGIFQELDYMEGAPAFGFNNTGLTYMQSTFRRVDLEYDNFDEIRFLDPDVEKVQFQTYNEVFGAIKNRIPAELPRKEQSYLKYLDEMKKISELFENPKESAPKTSESVLSRISLESIDEISMTDQNIDVIMDCLMNYQILEKFDAKTKQALIQRIAKTPKMLINSQSEYFFEGVGFYLSESKAPQQQKIEFVQAFEEDGCLQYSNREQILQFVTEFKMQPKTNNIDNSKDQQADEEFKVTSFIDTNHLSVV</sequence>
<organism evidence="1">
    <name type="scientific">Trepomonas sp. PC1</name>
    <dbReference type="NCBI Taxonomy" id="1076344"/>
    <lineage>
        <taxon>Eukaryota</taxon>
        <taxon>Metamonada</taxon>
        <taxon>Diplomonadida</taxon>
        <taxon>Hexamitidae</taxon>
        <taxon>Hexamitinae</taxon>
        <taxon>Trepomonas</taxon>
    </lineage>
</organism>
<dbReference type="EMBL" id="GDID01007173">
    <property type="protein sequence ID" value="JAP89433.1"/>
    <property type="molecule type" value="Transcribed_RNA"/>
</dbReference>
<proteinExistence type="predicted"/>
<evidence type="ECO:0000313" key="1">
    <source>
        <dbReference type="EMBL" id="JAP89433.1"/>
    </source>
</evidence>
<protein>
    <submittedName>
        <fullName evidence="1">Uncharacterized protein</fullName>
    </submittedName>
</protein>
<gene>
    <name evidence="1" type="ORF">TPC1_31072</name>
</gene>
<reference evidence="1" key="1">
    <citation type="submission" date="2015-07" db="EMBL/GenBank/DDBJ databases">
        <title>Adaptation to a free-living lifestyle via gene acquisitions in the diplomonad Trepomonas sp. PC1.</title>
        <authorList>
            <person name="Xu F."/>
            <person name="Jerlstrom-Hultqvist J."/>
            <person name="Kolisko M."/>
            <person name="Simpson A.G.B."/>
            <person name="Roger A.J."/>
            <person name="Svard S.G."/>
            <person name="Andersson J.O."/>
        </authorList>
    </citation>
    <scope>NUCLEOTIDE SEQUENCE</scope>
    <source>
        <strain evidence="1">PC1</strain>
    </source>
</reference>
<accession>A0A146JXM6</accession>
<dbReference type="AlphaFoldDB" id="A0A146JXM6"/>
<name>A0A146JXM6_9EUKA</name>
<feature type="non-terminal residue" evidence="1">
    <location>
        <position position="1"/>
    </location>
</feature>